<dbReference type="EMBL" id="CAJNDS010002113">
    <property type="protein sequence ID" value="CAE7334568.1"/>
    <property type="molecule type" value="Genomic_DNA"/>
</dbReference>
<accession>A0A812P9L3</accession>
<evidence type="ECO:0000256" key="1">
    <source>
        <dbReference type="SAM" id="MobiDB-lite"/>
    </source>
</evidence>
<protein>
    <submittedName>
        <fullName evidence="2">Uncharacterized protein</fullName>
    </submittedName>
</protein>
<organism evidence="2 3">
    <name type="scientific">Symbiodinium natans</name>
    <dbReference type="NCBI Taxonomy" id="878477"/>
    <lineage>
        <taxon>Eukaryota</taxon>
        <taxon>Sar</taxon>
        <taxon>Alveolata</taxon>
        <taxon>Dinophyceae</taxon>
        <taxon>Suessiales</taxon>
        <taxon>Symbiodiniaceae</taxon>
        <taxon>Symbiodinium</taxon>
    </lineage>
</organism>
<gene>
    <name evidence="2" type="ORF">SNAT2548_LOCUS17500</name>
</gene>
<feature type="compositionally biased region" description="Basic and acidic residues" evidence="1">
    <location>
        <begin position="206"/>
        <end position="226"/>
    </location>
</feature>
<evidence type="ECO:0000313" key="2">
    <source>
        <dbReference type="EMBL" id="CAE7334568.1"/>
    </source>
</evidence>
<feature type="region of interest" description="Disordered" evidence="1">
    <location>
        <begin position="1"/>
        <end position="271"/>
    </location>
</feature>
<reference evidence="2" key="1">
    <citation type="submission" date="2021-02" db="EMBL/GenBank/DDBJ databases">
        <authorList>
            <person name="Dougan E. K."/>
            <person name="Rhodes N."/>
            <person name="Thang M."/>
            <person name="Chan C."/>
        </authorList>
    </citation>
    <scope>NUCLEOTIDE SEQUENCE</scope>
</reference>
<comment type="caution">
    <text evidence="2">The sequence shown here is derived from an EMBL/GenBank/DDBJ whole genome shotgun (WGS) entry which is preliminary data.</text>
</comment>
<dbReference type="Proteomes" id="UP000604046">
    <property type="component" value="Unassembled WGS sequence"/>
</dbReference>
<feature type="compositionally biased region" description="Basic residues" evidence="1">
    <location>
        <begin position="18"/>
        <end position="28"/>
    </location>
</feature>
<name>A0A812P9L3_9DINO</name>
<evidence type="ECO:0000313" key="3">
    <source>
        <dbReference type="Proteomes" id="UP000604046"/>
    </source>
</evidence>
<proteinExistence type="predicted"/>
<dbReference type="AlphaFoldDB" id="A0A812P9L3"/>
<keyword evidence="3" id="KW-1185">Reference proteome</keyword>
<sequence length="271" mass="28787">MQFEQMLASMTEAPKSGERKKKTGRRGTRVVEGKCEDSSSPARKRSHPGPSSTNPGKASKKAGKARTADAQFEQTLARITEAARPGDRRKTGGISTCAMEGKCEDSSSPARKRSHPGPSSRNACKASKKAVKAGTPDAQFERTLSRMTQASKPGERRKTGGISTRAMEGKCEDSSSPARKRSHPGLSSTNAGKASKKAVKAGTPDAKFDQPHSRMTEASKPVERRKTGGISTRAMEGKCEDSSSPARKRSHPGPSSKNACKASKMAVKAET</sequence>